<evidence type="ECO:0000256" key="1">
    <source>
        <dbReference type="SAM" id="MobiDB-lite"/>
    </source>
</evidence>
<feature type="compositionally biased region" description="Polar residues" evidence="1">
    <location>
        <begin position="309"/>
        <end position="322"/>
    </location>
</feature>
<evidence type="ECO:0000313" key="2">
    <source>
        <dbReference type="EMBL" id="EDR11503.1"/>
    </source>
</evidence>
<dbReference type="GO" id="GO:0007131">
    <property type="term" value="P:reciprocal meiotic recombination"/>
    <property type="evidence" value="ECO:0007669"/>
    <property type="project" value="InterPro"/>
</dbReference>
<dbReference type="InterPro" id="IPR004354">
    <property type="entry name" value="Meiotic_Rec114"/>
</dbReference>
<dbReference type="Pfam" id="PF03525">
    <property type="entry name" value="Meiotic_rec114"/>
    <property type="match status" value="1"/>
</dbReference>
<accession>B0D0Q4</accession>
<dbReference type="RefSeq" id="XP_001877400.1">
    <property type="nucleotide sequence ID" value="XM_001877365.1"/>
</dbReference>
<feature type="compositionally biased region" description="Low complexity" evidence="1">
    <location>
        <begin position="297"/>
        <end position="308"/>
    </location>
</feature>
<keyword evidence="3" id="KW-1185">Reference proteome</keyword>
<gene>
    <name evidence="2" type="ORF">LACBIDRAFT_313740</name>
</gene>
<dbReference type="OrthoDB" id="3364736at2759"/>
<dbReference type="KEGG" id="lbc:LACBIDRAFT_313740"/>
<protein>
    <submittedName>
        <fullName evidence="2">Predicted protein</fullName>
    </submittedName>
</protein>
<sequence>MAHSTTATSTYVLAKYSRSYPSKTPTQSQDTSSEWQHFTNPPISLILDIKKSGDNELESMRLRILWRINHDSPEDGLNNTEVVFEDIDLLSFSALESRVPQKQNSQGFPLKAVHRDTLVGIRYMHPRDQIPPTFRRFQVSFSSPSLVSEFINAIQTVCPCKQNPNNPQVSNLNSNPSVIGLPPSGGTQPHAQLSDNVINLQSDRGEPIPLPAAQGAIQGSQAPFSSSLGIPQHFSSSPFNSVAHPTSSSATSARYGLEATDSITVSNRYLDQNISLQFASAGYVGQIEPNPSPLTLPTPSSLPCSEPSATNGGNTIASNTDSLQVPPLDPVLASLKEVTSIYNLSSATLEQVVGDVIREEGFPRLLEQLAPLWKIRSLVGA</sequence>
<dbReference type="Proteomes" id="UP000001194">
    <property type="component" value="Unassembled WGS sequence"/>
</dbReference>
<reference evidence="2 3" key="1">
    <citation type="journal article" date="2008" name="Nature">
        <title>The genome of Laccaria bicolor provides insights into mycorrhizal symbiosis.</title>
        <authorList>
            <person name="Martin F."/>
            <person name="Aerts A."/>
            <person name="Ahren D."/>
            <person name="Brun A."/>
            <person name="Danchin E.G.J."/>
            <person name="Duchaussoy F."/>
            <person name="Gibon J."/>
            <person name="Kohler A."/>
            <person name="Lindquist E."/>
            <person name="Pereda V."/>
            <person name="Salamov A."/>
            <person name="Shapiro H.J."/>
            <person name="Wuyts J."/>
            <person name="Blaudez D."/>
            <person name="Buee M."/>
            <person name="Brokstein P."/>
            <person name="Canbaeck B."/>
            <person name="Cohen D."/>
            <person name="Courty P.E."/>
            <person name="Coutinho P.M."/>
            <person name="Delaruelle C."/>
            <person name="Detter J.C."/>
            <person name="Deveau A."/>
            <person name="DiFazio S."/>
            <person name="Duplessis S."/>
            <person name="Fraissinet-Tachet L."/>
            <person name="Lucic E."/>
            <person name="Frey-Klett P."/>
            <person name="Fourrey C."/>
            <person name="Feussner I."/>
            <person name="Gay G."/>
            <person name="Grimwood J."/>
            <person name="Hoegger P.J."/>
            <person name="Jain P."/>
            <person name="Kilaru S."/>
            <person name="Labbe J."/>
            <person name="Lin Y.C."/>
            <person name="Legue V."/>
            <person name="Le Tacon F."/>
            <person name="Marmeisse R."/>
            <person name="Melayah D."/>
            <person name="Montanini B."/>
            <person name="Muratet M."/>
            <person name="Nehls U."/>
            <person name="Niculita-Hirzel H."/>
            <person name="Oudot-Le Secq M.P."/>
            <person name="Peter M."/>
            <person name="Quesneville H."/>
            <person name="Rajashekar B."/>
            <person name="Reich M."/>
            <person name="Rouhier N."/>
            <person name="Schmutz J."/>
            <person name="Yin T."/>
            <person name="Chalot M."/>
            <person name="Henrissat B."/>
            <person name="Kuees U."/>
            <person name="Lucas S."/>
            <person name="Van de Peer Y."/>
            <person name="Podila G.K."/>
            <person name="Polle A."/>
            <person name="Pukkila P.J."/>
            <person name="Richardson P.M."/>
            <person name="Rouze P."/>
            <person name="Sanders I.R."/>
            <person name="Stajich J.E."/>
            <person name="Tunlid A."/>
            <person name="Tuskan G."/>
            <person name="Grigoriev I.V."/>
        </authorList>
    </citation>
    <scope>NUCLEOTIDE SEQUENCE [LARGE SCALE GENOMIC DNA]</scope>
    <source>
        <strain evidence="3">S238N-H82 / ATCC MYA-4686</strain>
    </source>
</reference>
<dbReference type="AlphaFoldDB" id="B0D0Q4"/>
<dbReference type="InParanoid" id="B0D0Q4"/>
<feature type="region of interest" description="Disordered" evidence="1">
    <location>
        <begin position="297"/>
        <end position="322"/>
    </location>
</feature>
<evidence type="ECO:0000313" key="3">
    <source>
        <dbReference type="Proteomes" id="UP000001194"/>
    </source>
</evidence>
<dbReference type="HOGENOM" id="CLU_042827_0_0_1"/>
<name>B0D0Q4_LACBS</name>
<dbReference type="EMBL" id="DS547095">
    <property type="protein sequence ID" value="EDR11503.1"/>
    <property type="molecule type" value="Genomic_DNA"/>
</dbReference>
<proteinExistence type="predicted"/>
<dbReference type="GeneID" id="6073068"/>
<organism evidence="3">
    <name type="scientific">Laccaria bicolor (strain S238N-H82 / ATCC MYA-4686)</name>
    <name type="common">Bicoloured deceiver</name>
    <name type="synonym">Laccaria laccata var. bicolor</name>
    <dbReference type="NCBI Taxonomy" id="486041"/>
    <lineage>
        <taxon>Eukaryota</taxon>
        <taxon>Fungi</taxon>
        <taxon>Dikarya</taxon>
        <taxon>Basidiomycota</taxon>
        <taxon>Agaricomycotina</taxon>
        <taxon>Agaricomycetes</taxon>
        <taxon>Agaricomycetidae</taxon>
        <taxon>Agaricales</taxon>
        <taxon>Agaricineae</taxon>
        <taxon>Hydnangiaceae</taxon>
        <taxon>Laccaria</taxon>
    </lineage>
</organism>